<dbReference type="PROSITE" id="PS00092">
    <property type="entry name" value="N6_MTASE"/>
    <property type="match status" value="1"/>
</dbReference>
<dbReference type="InterPro" id="IPR047939">
    <property type="entry name" value="BREX_1_PglX"/>
</dbReference>
<keyword evidence="2 7" id="KW-0489">Methyltransferase</keyword>
<reference evidence="7 8" key="1">
    <citation type="submission" date="2021-04" db="EMBL/GenBank/DDBJ databases">
        <title>Genomics, taxonomy and metabolism of representatives of sulfur bacteria of the genus Thiothrix: Thiothrix fructosivorans QT, Thiothrix unzii A1T and three new species, Thiothrix subterranea sp. nov., Thiothrix litoralis sp. nov. and 'Candidatus Thiothrix anitrata' sp. nov.</title>
        <authorList>
            <person name="Ravin N.V."/>
            <person name="Smolyakov D."/>
            <person name="Rudenko T.S."/>
            <person name="Mardanov A.V."/>
            <person name="Beletsky A.V."/>
            <person name="Markov N.D."/>
            <person name="Fomenkov A.I."/>
            <person name="Roberts R.J."/>
            <person name="Karnachuk O.V."/>
            <person name="Novikov A."/>
            <person name="Grabovich M.Y."/>
        </authorList>
    </citation>
    <scope>NUCLEOTIDE SEQUENCE [LARGE SCALE GENOMIC DNA]</scope>
    <source>
        <strain evidence="7 8">A52</strain>
    </source>
</reference>
<dbReference type="RefSeq" id="WP_210226003.1">
    <property type="nucleotide sequence ID" value="NZ_CP072800.1"/>
</dbReference>
<keyword evidence="8" id="KW-1185">Reference proteome</keyword>
<dbReference type="Pfam" id="PF07669">
    <property type="entry name" value="Eco57I"/>
    <property type="match status" value="1"/>
</dbReference>
<proteinExistence type="predicted"/>
<dbReference type="PANTHER" id="PTHR33841">
    <property type="entry name" value="DNA METHYLTRANSFERASE YEEA-RELATED"/>
    <property type="match status" value="1"/>
</dbReference>
<dbReference type="GO" id="GO:0032259">
    <property type="term" value="P:methylation"/>
    <property type="evidence" value="ECO:0007669"/>
    <property type="project" value="UniProtKB-KW"/>
</dbReference>
<evidence type="ECO:0000256" key="3">
    <source>
        <dbReference type="ARBA" id="ARBA00022679"/>
    </source>
</evidence>
<dbReference type="Proteomes" id="UP000672027">
    <property type="component" value="Chromosome"/>
</dbReference>
<dbReference type="SUPFAM" id="SSF53335">
    <property type="entry name" value="S-adenosyl-L-methionine-dependent methyltransferases"/>
    <property type="match status" value="1"/>
</dbReference>
<dbReference type="GO" id="GO:0009007">
    <property type="term" value="F:site-specific DNA-methyltransferase (adenine-specific) activity"/>
    <property type="evidence" value="ECO:0007669"/>
    <property type="project" value="UniProtKB-EC"/>
</dbReference>
<evidence type="ECO:0000256" key="4">
    <source>
        <dbReference type="ARBA" id="ARBA00022691"/>
    </source>
</evidence>
<accession>A0ABX7WZV4</accession>
<gene>
    <name evidence="7" type="primary">pglX</name>
    <name evidence="7" type="ORF">J8380_12835</name>
</gene>
<dbReference type="InterPro" id="IPR029063">
    <property type="entry name" value="SAM-dependent_MTases_sf"/>
</dbReference>
<dbReference type="PRINTS" id="PR00507">
    <property type="entry name" value="N12N6MTFRASE"/>
</dbReference>
<evidence type="ECO:0000256" key="2">
    <source>
        <dbReference type="ARBA" id="ARBA00022603"/>
    </source>
</evidence>
<sequence length="1325" mass="152577">MAFDQTTRNRLQKFVNTAREGLSAEFTRQLQATYGLDPKTGTVAEVSALTQLDNRQRQVAQGLRETLAHYLANTPGKTQKERTQQVLERIVREQAFTVLNRLAALRMAEARGFLLESIAKGYSSKGFQLYKQLAGSSLGETGDAYRLYLFSLFDEFSLDLAVLFDRYSPQGRLFPREAALLELLEQINHPDLEPLWAEDETIGWIYQYFNSQEERKKMRSESQAPRNSRELAVRNQFFTPRYVVEFLTDNTLGRIWYEMTQGKTGLGEACRYLVRRPDETLPDRPLKDPRDILMLDPACGSMHFGLYAFDLFVRIYEEAWQLESELGPQAFIRSAGLQPLQATYASFEAFQVQIPKLIIERNIHGVDIDPRAVQIAGLSLWQRAQRAWQVLRVKPQVRPVIRRSNIVCAEPMPGEKALLQEFTAQLYPPVLGQLVEGVFDKMQLAGEAGTLLKIEEEMQGAIAAARAQWQQQSAKGTSWDMFPAELVAATPQRELGFDLRGINDATFWDDAEQRILQALSDYASQASTQSDQKRLFAEDAAKGFAFIDLCRKRFDVVLMNPPFGDPSEKLKEYLKNKYTEQVQDLYCLFVNRGIEVSNDSNVGAITSSSFLKYNDYSKFREFMIHGDLINILADLGWGILDDAYVSATAYIISSMKNKSWIFLDYKENKLKGECLVEDCLSIQSGNVNDNCFLKYPSTFESIEGLPLCYNFSEKFFDWIKSSNKLADFSENNGIGAGPHNFFFRLHWEVPEKERNLKGRWPLLPNGGQFSPYYRSINLIIDWRFDGEFIKEHLRKKYPYLKGNVGIKIQRENMYFRKGITYGKKTDRFNAQVMPEGCIPSFEGIAIYPAKLSDVEWILAYLNSRFVAYYLNLTSGLHKNSVYLDRLPVPKFTQEQKDRLSQISKRSVSLAMDFHSIFETDNHFDLTLTIDRLKDKSSLRQLALWASEVELELADLSDELESIINENIPLSKEITEEILVDQGGSYTHKPDQIKRQSLSIPKTFSNSDLLDFIQEHGSEKLNKLGEKLAISDTRQAWFENYITSLALHHTFEFDYVGIVDAGQSSQSIEHKVLSFLFGHFKDTDFMQEIELEDQGHLISSLTNTNKFFAHHYREYSASGRNSPIYWPLQTPSGSYTLWVYYHRLSEQTLYTCVNDFVEPKLKTVKDDLTGLRNKTRNSQEEKDFARLLDLEAELKDFRDELLRIAKFWKPNLNDGVQITAAPLWKLFQHKAWQKKLKETWQALEQGDYDWAHLAYSIWPERVLRKCHQDRSLAIAHDVEADFWHEVAVETKRGKKGSGETKLEWQPIPMTDAQLHALIRTKIAGMM</sequence>
<evidence type="ECO:0000259" key="6">
    <source>
        <dbReference type="Pfam" id="PF07669"/>
    </source>
</evidence>
<dbReference type="EC" id="2.1.1.72" evidence="1"/>
<evidence type="ECO:0000256" key="5">
    <source>
        <dbReference type="ARBA" id="ARBA00047942"/>
    </source>
</evidence>
<dbReference type="Gene3D" id="3.40.50.150">
    <property type="entry name" value="Vaccinia Virus protein VP39"/>
    <property type="match status" value="2"/>
</dbReference>
<keyword evidence="4" id="KW-0949">S-adenosyl-L-methionine</keyword>
<feature type="domain" description="Type II methyltransferase M.TaqI-like" evidence="6">
    <location>
        <begin position="362"/>
        <end position="635"/>
    </location>
</feature>
<dbReference type="InterPro" id="IPR002052">
    <property type="entry name" value="DNA_methylase_N6_adenine_CS"/>
</dbReference>
<protein>
    <recommendedName>
        <fullName evidence="1">site-specific DNA-methyltransferase (adenine-specific)</fullName>
        <ecNumber evidence="1">2.1.1.72</ecNumber>
    </recommendedName>
</protein>
<dbReference type="InterPro" id="IPR011639">
    <property type="entry name" value="MethylTrfase_TaqI-like_dom"/>
</dbReference>
<comment type="catalytic activity">
    <reaction evidence="5">
        <text>a 2'-deoxyadenosine in DNA + S-adenosyl-L-methionine = an N(6)-methyl-2'-deoxyadenosine in DNA + S-adenosyl-L-homocysteine + H(+)</text>
        <dbReference type="Rhea" id="RHEA:15197"/>
        <dbReference type="Rhea" id="RHEA-COMP:12418"/>
        <dbReference type="Rhea" id="RHEA-COMP:12419"/>
        <dbReference type="ChEBI" id="CHEBI:15378"/>
        <dbReference type="ChEBI" id="CHEBI:57856"/>
        <dbReference type="ChEBI" id="CHEBI:59789"/>
        <dbReference type="ChEBI" id="CHEBI:90615"/>
        <dbReference type="ChEBI" id="CHEBI:90616"/>
        <dbReference type="EC" id="2.1.1.72"/>
    </reaction>
</comment>
<name>A0ABX7WZV4_9GAMM</name>
<evidence type="ECO:0000256" key="1">
    <source>
        <dbReference type="ARBA" id="ARBA00011900"/>
    </source>
</evidence>
<dbReference type="NCBIfam" id="NF033452">
    <property type="entry name" value="BREX_1_MTaseX"/>
    <property type="match status" value="1"/>
</dbReference>
<dbReference type="InterPro" id="IPR050953">
    <property type="entry name" value="N4_N6_ade-DNA_methylase"/>
</dbReference>
<evidence type="ECO:0000313" key="7">
    <source>
        <dbReference type="EMBL" id="QTR49145.1"/>
    </source>
</evidence>
<dbReference type="PANTHER" id="PTHR33841:SF1">
    <property type="entry name" value="DNA METHYLTRANSFERASE A"/>
    <property type="match status" value="1"/>
</dbReference>
<evidence type="ECO:0000313" key="8">
    <source>
        <dbReference type="Proteomes" id="UP000672027"/>
    </source>
</evidence>
<dbReference type="EMBL" id="CP072800">
    <property type="protein sequence ID" value="QTR49145.1"/>
    <property type="molecule type" value="Genomic_DNA"/>
</dbReference>
<keyword evidence="3 7" id="KW-0808">Transferase</keyword>
<organism evidence="7 8">
    <name type="scientific">Candidatus Thiothrix anitrata</name>
    <dbReference type="NCBI Taxonomy" id="2823902"/>
    <lineage>
        <taxon>Bacteria</taxon>
        <taxon>Pseudomonadati</taxon>
        <taxon>Pseudomonadota</taxon>
        <taxon>Gammaproteobacteria</taxon>
        <taxon>Thiotrichales</taxon>
        <taxon>Thiotrichaceae</taxon>
        <taxon>Thiothrix</taxon>
    </lineage>
</organism>